<dbReference type="SUPFAM" id="SSF48371">
    <property type="entry name" value="ARM repeat"/>
    <property type="match status" value="1"/>
</dbReference>
<feature type="domain" description="Interferon-related developmental regulator N-terminal" evidence="3">
    <location>
        <begin position="79"/>
        <end position="366"/>
    </location>
</feature>
<feature type="compositionally biased region" description="Basic and acidic residues" evidence="2">
    <location>
        <begin position="1"/>
        <end position="14"/>
    </location>
</feature>
<feature type="compositionally biased region" description="Low complexity" evidence="2">
    <location>
        <begin position="29"/>
        <end position="48"/>
    </location>
</feature>
<dbReference type="PANTHER" id="PTHR12354">
    <property type="entry name" value="INTERFERON-RELATED DEVELOPMENTAL REGULATOR"/>
    <property type="match status" value="1"/>
</dbReference>
<feature type="region of interest" description="Disordered" evidence="2">
    <location>
        <begin position="1"/>
        <end position="101"/>
    </location>
</feature>
<feature type="compositionally biased region" description="Acidic residues" evidence="2">
    <location>
        <begin position="64"/>
        <end position="75"/>
    </location>
</feature>
<evidence type="ECO:0000256" key="2">
    <source>
        <dbReference type="SAM" id="MobiDB-lite"/>
    </source>
</evidence>
<dbReference type="PANTHER" id="PTHR12354:SF1">
    <property type="entry name" value="INTERFERON-RELATED DEVELOPMENTAL REGULATOR 1"/>
    <property type="match status" value="1"/>
</dbReference>
<protein>
    <submittedName>
        <fullName evidence="4">Interferon-related developmental regulator-domain-containing protein</fullName>
    </submittedName>
</protein>
<dbReference type="AlphaFoldDB" id="A0AAN6S873"/>
<sequence length="484" mass="53959">MHDLRKKALLESRKTTSRKARSKPEDSPRSSLNSSPNGSPGNSRAGSRANSRPNSRPGSRYASEDEGVTDEELDDNMTMSTDSASGDDAFEESPSNTWTDRLNDRIAELQDRKGTSVQGREATLKAYLHLIRHHYAQEQLDKHVSDVIPALLKIIKGGSSEEERSLAIKALTVTIFTCPSDSEAVVKQVLSTLKVVCKDSEEENIKAEAIQALGILVMYGGGKEEEERSEGMLDYLLEIIESDGQEANADDSAPVVTAALQAWAFVATHLDHLEVQIDRAMEVFMEQLDSTDPDVQTSAGSNIALLLEVAREYEEETGETMDLSSHDQYKVMTRMEEIRKTSAKSVSKKARSRLHENFQSIITSLERGVGPYYSTALKMSNPHSGGNRGGEEIREFGYRKQLRVQSKVMIIDTWILQTRLEMFKNLLSGGLNVHIEENPVMQDALEGEWEEFVSSPVARPRAIERGPRQKDTKAAKRRLFAQEL</sequence>
<dbReference type="Pfam" id="PF05004">
    <property type="entry name" value="IFRD"/>
    <property type="match status" value="1"/>
</dbReference>
<gene>
    <name evidence="4" type="ORF">QBC46DRAFT_6437</name>
</gene>
<dbReference type="Gene3D" id="1.25.10.10">
    <property type="entry name" value="Leucine-rich Repeat Variant"/>
    <property type="match status" value="1"/>
</dbReference>
<dbReference type="InterPro" id="IPR016024">
    <property type="entry name" value="ARM-type_fold"/>
</dbReference>
<comment type="similarity">
    <text evidence="1">Belongs to the IFRD family.</text>
</comment>
<comment type="caution">
    <text evidence="4">The sequence shown here is derived from an EMBL/GenBank/DDBJ whole genome shotgun (WGS) entry which is preliminary data.</text>
</comment>
<reference evidence="5" key="1">
    <citation type="journal article" date="2023" name="Mol. Phylogenet. Evol.">
        <title>Genome-scale phylogeny and comparative genomics of the fungal order Sordariales.</title>
        <authorList>
            <person name="Hensen N."/>
            <person name="Bonometti L."/>
            <person name="Westerberg I."/>
            <person name="Brannstrom I.O."/>
            <person name="Guillou S."/>
            <person name="Cros-Aarteil S."/>
            <person name="Calhoun S."/>
            <person name="Haridas S."/>
            <person name="Kuo A."/>
            <person name="Mondo S."/>
            <person name="Pangilinan J."/>
            <person name="Riley R."/>
            <person name="LaButti K."/>
            <person name="Andreopoulos B."/>
            <person name="Lipzen A."/>
            <person name="Chen C."/>
            <person name="Yan M."/>
            <person name="Daum C."/>
            <person name="Ng V."/>
            <person name="Clum A."/>
            <person name="Steindorff A."/>
            <person name="Ohm R.A."/>
            <person name="Martin F."/>
            <person name="Silar P."/>
            <person name="Natvig D.O."/>
            <person name="Lalanne C."/>
            <person name="Gautier V."/>
            <person name="Ament-Velasquez S.L."/>
            <person name="Kruys A."/>
            <person name="Hutchinson M.I."/>
            <person name="Powell A.J."/>
            <person name="Barry K."/>
            <person name="Miller A.N."/>
            <person name="Grigoriev I.V."/>
            <person name="Debuchy R."/>
            <person name="Gladieux P."/>
            <person name="Hiltunen Thoren M."/>
            <person name="Johannesson H."/>
        </authorList>
    </citation>
    <scope>NUCLEOTIDE SEQUENCE [LARGE SCALE GENOMIC DNA]</scope>
    <source>
        <strain evidence="5">CBS 340.73</strain>
    </source>
</reference>
<evidence type="ECO:0000313" key="5">
    <source>
        <dbReference type="Proteomes" id="UP001303473"/>
    </source>
</evidence>
<evidence type="ECO:0000313" key="4">
    <source>
        <dbReference type="EMBL" id="KAK3944060.1"/>
    </source>
</evidence>
<evidence type="ECO:0000259" key="3">
    <source>
        <dbReference type="Pfam" id="PF05004"/>
    </source>
</evidence>
<proteinExistence type="inferred from homology"/>
<evidence type="ECO:0000256" key="1">
    <source>
        <dbReference type="ARBA" id="ARBA00008828"/>
    </source>
</evidence>
<dbReference type="InterPro" id="IPR039777">
    <property type="entry name" value="IFRD"/>
</dbReference>
<accession>A0AAN6S873</accession>
<dbReference type="InterPro" id="IPR011989">
    <property type="entry name" value="ARM-like"/>
</dbReference>
<dbReference type="EMBL" id="MU853761">
    <property type="protein sequence ID" value="KAK3944060.1"/>
    <property type="molecule type" value="Genomic_DNA"/>
</dbReference>
<keyword evidence="5" id="KW-1185">Reference proteome</keyword>
<dbReference type="Proteomes" id="UP001303473">
    <property type="component" value="Unassembled WGS sequence"/>
</dbReference>
<dbReference type="InterPro" id="IPR007701">
    <property type="entry name" value="Interferon-rel_develop_reg_N"/>
</dbReference>
<organism evidence="4 5">
    <name type="scientific">Diplogelasinospora grovesii</name>
    <dbReference type="NCBI Taxonomy" id="303347"/>
    <lineage>
        <taxon>Eukaryota</taxon>
        <taxon>Fungi</taxon>
        <taxon>Dikarya</taxon>
        <taxon>Ascomycota</taxon>
        <taxon>Pezizomycotina</taxon>
        <taxon>Sordariomycetes</taxon>
        <taxon>Sordariomycetidae</taxon>
        <taxon>Sordariales</taxon>
        <taxon>Diplogelasinosporaceae</taxon>
        <taxon>Diplogelasinospora</taxon>
    </lineage>
</organism>
<name>A0AAN6S873_9PEZI</name>